<dbReference type="EMBL" id="BJCQ01000009">
    <property type="protein sequence ID" value="GCL66769.1"/>
    <property type="molecule type" value="Genomic_DNA"/>
</dbReference>
<evidence type="ECO:0000313" key="2">
    <source>
        <dbReference type="EMBL" id="GCL66769.1"/>
    </source>
</evidence>
<dbReference type="Proteomes" id="UP000300381">
    <property type="component" value="Unassembled WGS sequence"/>
</dbReference>
<keyword evidence="1" id="KW-0472">Membrane</keyword>
<sequence length="185" mass="21280">MTTESKTFYDRLKEVVTKEYKEKWLAKTIVTFLISLLNIIIVAMLTYYIKFNVDSVGDRIWEILKSGSFYIISISLLSNIIKDKKNTAMENKYFIKILYLLAIVFGGIIAMFYGASYQVNQDKIELETYQIIISLILYVLIFLIIGCFNFLNRTDDITDAITNGDEENLILDSKSSSNNTEGLKL</sequence>
<feature type="transmembrane region" description="Helical" evidence="1">
    <location>
        <begin position="128"/>
        <end position="151"/>
    </location>
</feature>
<reference evidence="2 3" key="1">
    <citation type="submission" date="2019-03" db="EMBL/GenBank/DDBJ databases">
        <title>Draft genome sequences of two Veillonella tobetsuensis clinical isolates from intraoperative bronchial fluids of elderly patients with pulmonary carcinoma.</title>
        <authorList>
            <person name="Akiyama T."/>
        </authorList>
    </citation>
    <scope>NUCLEOTIDE SEQUENCE [LARGE SCALE GENOMIC DNA]</scope>
    <source>
        <strain evidence="2 3">PAGU 1578</strain>
    </source>
</reference>
<evidence type="ECO:0000256" key="1">
    <source>
        <dbReference type="SAM" id="Phobius"/>
    </source>
</evidence>
<proteinExistence type="predicted"/>
<evidence type="ECO:0000313" key="3">
    <source>
        <dbReference type="Proteomes" id="UP000300381"/>
    </source>
</evidence>
<accession>A0A480AYF4</accession>
<keyword evidence="1" id="KW-0812">Transmembrane</keyword>
<comment type="caution">
    <text evidence="2">The sequence shown here is derived from an EMBL/GenBank/DDBJ whole genome shotgun (WGS) entry which is preliminary data.</text>
</comment>
<protein>
    <submittedName>
        <fullName evidence="2">Uncharacterized protein</fullName>
    </submittedName>
</protein>
<feature type="transmembrane region" description="Helical" evidence="1">
    <location>
        <begin position="60"/>
        <end position="81"/>
    </location>
</feature>
<gene>
    <name evidence="2" type="ORF">PAGU1578_03900</name>
</gene>
<organism evidence="2 3">
    <name type="scientific">Veillonella tobetsuensis</name>
    <dbReference type="NCBI Taxonomy" id="1110546"/>
    <lineage>
        <taxon>Bacteria</taxon>
        <taxon>Bacillati</taxon>
        <taxon>Bacillota</taxon>
        <taxon>Negativicutes</taxon>
        <taxon>Veillonellales</taxon>
        <taxon>Veillonellaceae</taxon>
        <taxon>Veillonella</taxon>
    </lineage>
</organism>
<feature type="transmembrane region" description="Helical" evidence="1">
    <location>
        <begin position="28"/>
        <end position="48"/>
    </location>
</feature>
<feature type="transmembrane region" description="Helical" evidence="1">
    <location>
        <begin position="93"/>
        <end position="116"/>
    </location>
</feature>
<dbReference type="AlphaFoldDB" id="A0A480AYF4"/>
<name>A0A480AYF4_9FIRM</name>
<dbReference type="RefSeq" id="WP_137660395.1">
    <property type="nucleotide sequence ID" value="NZ_BJCQ01000009.1"/>
</dbReference>
<keyword evidence="1" id="KW-1133">Transmembrane helix</keyword>